<dbReference type="PANTHER" id="PTHR42935:SF1">
    <property type="entry name" value="SLR0930 PROTEIN"/>
    <property type="match status" value="1"/>
</dbReference>
<sequence>MSKIDWANTHGAVWRASRRRLRAIANLDPIRPEQLLGVERQMQQLMQNTERFLVQKPANNALLWGSRGTGKSSLIKAMLNHYALRGLRMIEIDKADLQDLPDIVDELRALPYRFVIYCDDLSFDEGDTSYRPLKSVLEGSLELPPENILIYASSNRRHLVPETKQDNQQVKSVGTELHLGDAIEEKISLSDRFGLWLSFYPIDQPAYLNIVDSLFPTHHDRAQLHSDAIRFAHSKGIRSGRTAKQFFNSYS</sequence>
<dbReference type="PANTHER" id="PTHR42935">
    <property type="entry name" value="SLR0930 PROTEIN"/>
    <property type="match status" value="1"/>
</dbReference>
<dbReference type="InterPro" id="IPR027417">
    <property type="entry name" value="P-loop_NTPase"/>
</dbReference>
<dbReference type="Proteomes" id="UP000282818">
    <property type="component" value="Unassembled WGS sequence"/>
</dbReference>
<proteinExistence type="predicted"/>
<dbReference type="AlphaFoldDB" id="A0A437Q7X7"/>
<reference evidence="1 2" key="1">
    <citation type="submission" date="2019-01" db="EMBL/GenBank/DDBJ databases">
        <authorList>
            <person name="Chen W.-M."/>
        </authorList>
    </citation>
    <scope>NUCLEOTIDE SEQUENCE [LARGE SCALE GENOMIC DNA]</scope>
    <source>
        <strain evidence="1 2">HPM-16</strain>
    </source>
</reference>
<dbReference type="SUPFAM" id="SSF52540">
    <property type="entry name" value="P-loop containing nucleoside triphosphate hydrolases"/>
    <property type="match status" value="1"/>
</dbReference>
<accession>A0A437Q7X7</accession>
<dbReference type="Gene3D" id="3.40.50.300">
    <property type="entry name" value="P-loop containing nucleotide triphosphate hydrolases"/>
    <property type="match status" value="1"/>
</dbReference>
<dbReference type="InterPro" id="IPR008533">
    <property type="entry name" value="DUF815"/>
</dbReference>
<dbReference type="Pfam" id="PF05673">
    <property type="entry name" value="DUF815"/>
    <property type="match status" value="1"/>
</dbReference>
<dbReference type="RefSeq" id="WP_127694124.1">
    <property type="nucleotide sequence ID" value="NZ_SACQ01000004.1"/>
</dbReference>
<dbReference type="GO" id="GO:0005524">
    <property type="term" value="F:ATP binding"/>
    <property type="evidence" value="ECO:0007669"/>
    <property type="project" value="UniProtKB-KW"/>
</dbReference>
<dbReference type="EMBL" id="SACQ01000004">
    <property type="protein sequence ID" value="RVU30589.1"/>
    <property type="molecule type" value="Genomic_DNA"/>
</dbReference>
<evidence type="ECO:0000313" key="2">
    <source>
        <dbReference type="Proteomes" id="UP000282818"/>
    </source>
</evidence>
<protein>
    <submittedName>
        <fullName evidence="1">ATP-binding protein</fullName>
    </submittedName>
</protein>
<keyword evidence="2" id="KW-1185">Reference proteome</keyword>
<keyword evidence="1" id="KW-0067">ATP-binding</keyword>
<comment type="caution">
    <text evidence="1">The sequence shown here is derived from an EMBL/GenBank/DDBJ whole genome shotgun (WGS) entry which is preliminary data.</text>
</comment>
<keyword evidence="1" id="KW-0547">Nucleotide-binding</keyword>
<name>A0A437Q7X7_9GAMM</name>
<gene>
    <name evidence="1" type="ORF">EOE65_09715</name>
</gene>
<evidence type="ECO:0000313" key="1">
    <source>
        <dbReference type="EMBL" id="RVU30589.1"/>
    </source>
</evidence>
<organism evidence="1 2">
    <name type="scientific">Neptunomonas marina</name>
    <dbReference type="NCBI Taxonomy" id="1815562"/>
    <lineage>
        <taxon>Bacteria</taxon>
        <taxon>Pseudomonadati</taxon>
        <taxon>Pseudomonadota</taxon>
        <taxon>Gammaproteobacteria</taxon>
        <taxon>Oceanospirillales</taxon>
        <taxon>Oceanospirillaceae</taxon>
        <taxon>Neptunomonas</taxon>
    </lineage>
</organism>